<evidence type="ECO:0000313" key="2">
    <source>
        <dbReference type="Proteomes" id="UP000789920"/>
    </source>
</evidence>
<dbReference type="EMBL" id="CAJVQC010157385">
    <property type="protein sequence ID" value="CAG8847737.1"/>
    <property type="molecule type" value="Genomic_DNA"/>
</dbReference>
<organism evidence="1 2">
    <name type="scientific">Racocetra persica</name>
    <dbReference type="NCBI Taxonomy" id="160502"/>
    <lineage>
        <taxon>Eukaryota</taxon>
        <taxon>Fungi</taxon>
        <taxon>Fungi incertae sedis</taxon>
        <taxon>Mucoromycota</taxon>
        <taxon>Glomeromycotina</taxon>
        <taxon>Glomeromycetes</taxon>
        <taxon>Diversisporales</taxon>
        <taxon>Gigasporaceae</taxon>
        <taxon>Racocetra</taxon>
    </lineage>
</organism>
<feature type="non-terminal residue" evidence="1">
    <location>
        <position position="64"/>
    </location>
</feature>
<feature type="non-terminal residue" evidence="1">
    <location>
        <position position="1"/>
    </location>
</feature>
<sequence length="64" mass="7447">FCKGYNQFRLVESFLKNNKLEKTCSKCRDKKNRQNVQKRAATDAQAPLGYGVMDNFLDILKTMK</sequence>
<comment type="caution">
    <text evidence="1">The sequence shown here is derived from an EMBL/GenBank/DDBJ whole genome shotgun (WGS) entry which is preliminary data.</text>
</comment>
<accession>A0ACA9SSC3</accession>
<keyword evidence="2" id="KW-1185">Reference proteome</keyword>
<gene>
    <name evidence="1" type="ORF">RPERSI_LOCUS34781</name>
</gene>
<proteinExistence type="predicted"/>
<evidence type="ECO:0000313" key="1">
    <source>
        <dbReference type="EMBL" id="CAG8847737.1"/>
    </source>
</evidence>
<protein>
    <submittedName>
        <fullName evidence="1">36962_t:CDS:1</fullName>
    </submittedName>
</protein>
<reference evidence="1" key="1">
    <citation type="submission" date="2021-06" db="EMBL/GenBank/DDBJ databases">
        <authorList>
            <person name="Kallberg Y."/>
            <person name="Tangrot J."/>
            <person name="Rosling A."/>
        </authorList>
    </citation>
    <scope>NUCLEOTIDE SEQUENCE</scope>
    <source>
        <strain evidence="1">MA461A</strain>
    </source>
</reference>
<name>A0ACA9SSC3_9GLOM</name>
<dbReference type="Proteomes" id="UP000789920">
    <property type="component" value="Unassembled WGS sequence"/>
</dbReference>